<comment type="caution">
    <text evidence="2">The sequence shown here is derived from an EMBL/GenBank/DDBJ whole genome shotgun (WGS) entry which is preliminary data.</text>
</comment>
<protein>
    <recommendedName>
        <fullName evidence="4">Concanavalin A-like lectin/glucanase</fullName>
    </recommendedName>
</protein>
<dbReference type="Proteomes" id="UP001144673">
    <property type="component" value="Unassembled WGS sequence"/>
</dbReference>
<dbReference type="EMBL" id="JAJHUN010000003">
    <property type="protein sequence ID" value="KAJ4160059.1"/>
    <property type="molecule type" value="Genomic_DNA"/>
</dbReference>
<organism evidence="2 3">
    <name type="scientific">Akanthomyces muscarius</name>
    <name type="common">Entomopathogenic fungus</name>
    <name type="synonym">Lecanicillium muscarium</name>
    <dbReference type="NCBI Taxonomy" id="2231603"/>
    <lineage>
        <taxon>Eukaryota</taxon>
        <taxon>Fungi</taxon>
        <taxon>Dikarya</taxon>
        <taxon>Ascomycota</taxon>
        <taxon>Pezizomycotina</taxon>
        <taxon>Sordariomycetes</taxon>
        <taxon>Hypocreomycetidae</taxon>
        <taxon>Hypocreales</taxon>
        <taxon>Cordycipitaceae</taxon>
        <taxon>Akanthomyces</taxon>
    </lineage>
</organism>
<feature type="active site" description="Proton acceptor" evidence="1">
    <location>
        <position position="122"/>
    </location>
</feature>
<dbReference type="Gene3D" id="2.60.120.700">
    <property type="entry name" value="Peptidase G1"/>
    <property type="match status" value="1"/>
</dbReference>
<proteinExistence type="predicted"/>
<dbReference type="AlphaFoldDB" id="A0A9W8QMB3"/>
<dbReference type="InterPro" id="IPR000250">
    <property type="entry name" value="Peptidase_G1"/>
</dbReference>
<dbReference type="CDD" id="cd13426">
    <property type="entry name" value="Peptidase_G1"/>
    <property type="match status" value="1"/>
</dbReference>
<reference evidence="2" key="1">
    <citation type="journal article" date="2023" name="Access Microbiol">
        <title>De-novo genome assembly for Akanthomyces muscarius, a biocontrol agent of insect agricultural pests.</title>
        <authorList>
            <person name="Erdos Z."/>
            <person name="Studholme D.J."/>
            <person name="Raymond B."/>
            <person name="Sharma M."/>
        </authorList>
    </citation>
    <scope>NUCLEOTIDE SEQUENCE</scope>
    <source>
        <strain evidence="2">Ve6</strain>
    </source>
</reference>
<dbReference type="Pfam" id="PF01828">
    <property type="entry name" value="Peptidase_A4"/>
    <property type="match status" value="1"/>
</dbReference>
<dbReference type="PANTHER" id="PTHR37536">
    <property type="entry name" value="PUTATIVE (AFU_ORTHOLOGUE AFUA_3G02970)-RELATED"/>
    <property type="match status" value="1"/>
</dbReference>
<evidence type="ECO:0008006" key="4">
    <source>
        <dbReference type="Google" id="ProtNLM"/>
    </source>
</evidence>
<dbReference type="GO" id="GO:0006508">
    <property type="term" value="P:proteolysis"/>
    <property type="evidence" value="ECO:0007669"/>
    <property type="project" value="InterPro"/>
</dbReference>
<evidence type="ECO:0000313" key="3">
    <source>
        <dbReference type="Proteomes" id="UP001144673"/>
    </source>
</evidence>
<evidence type="ECO:0000313" key="2">
    <source>
        <dbReference type="EMBL" id="KAJ4160059.1"/>
    </source>
</evidence>
<sequence length="192" mass="20896">MPESSPLPAQYSVQPIYNYQWVGIDGATASCQAILQAGTYATMQNNALSYGFWYEFYPKDSWLMDEPDISPGDSVFVQVKAHNTTSGYAYMKNLSTGKDITINLEAPAGSSLCDSTAEWIQENATGGNSGDAGLAPFNTFSFDYCHALDVSGNNYNLRGSEKWFMQPNGNTICYPSNVLGGSVQINYNGPRA</sequence>
<evidence type="ECO:0000256" key="1">
    <source>
        <dbReference type="PIRSR" id="PIRSR600250-50"/>
    </source>
</evidence>
<accession>A0A9W8QMB3</accession>
<dbReference type="SUPFAM" id="SSF49899">
    <property type="entry name" value="Concanavalin A-like lectins/glucanases"/>
    <property type="match status" value="1"/>
</dbReference>
<dbReference type="RefSeq" id="XP_056057864.1">
    <property type="nucleotide sequence ID" value="XM_056201892.1"/>
</dbReference>
<dbReference type="InterPro" id="IPR038656">
    <property type="entry name" value="Peptidase_G1_sf"/>
</dbReference>
<dbReference type="GeneID" id="80895150"/>
<dbReference type="KEGG" id="amus:LMH87_007991"/>
<dbReference type="PANTHER" id="PTHR37536:SF1">
    <property type="entry name" value="ASPERGILLOPEPSIN, PUTAITVE (AFU_ORTHOLOGUE AFUA_7G01200)"/>
    <property type="match status" value="1"/>
</dbReference>
<keyword evidence="3" id="KW-1185">Reference proteome</keyword>
<name>A0A9W8QMB3_AKAMU</name>
<dbReference type="GO" id="GO:0070007">
    <property type="term" value="F:glutamic-type endopeptidase activity"/>
    <property type="evidence" value="ECO:0007669"/>
    <property type="project" value="InterPro"/>
</dbReference>
<dbReference type="InterPro" id="IPR013320">
    <property type="entry name" value="ConA-like_dom_sf"/>
</dbReference>
<dbReference type="PRINTS" id="PR00977">
    <property type="entry name" value="SCYTLDPTASE"/>
</dbReference>
<gene>
    <name evidence="2" type="ORF">LMH87_007991</name>
</gene>